<dbReference type="AlphaFoldDB" id="A0A4R3TJ60"/>
<dbReference type="EMBL" id="SMBP01000005">
    <property type="protein sequence ID" value="TCU62212.1"/>
    <property type="molecule type" value="Genomic_DNA"/>
</dbReference>
<evidence type="ECO:0000313" key="2">
    <source>
        <dbReference type="Proteomes" id="UP000295773"/>
    </source>
</evidence>
<accession>A0A4R3TJ60</accession>
<gene>
    <name evidence="1" type="ORF">EDD61_10518</name>
</gene>
<sequence length="302" mass="36773">MQQYLVDRGWRRLDSWNQKDENREKMSSQDIRNNLKNEVKQVLEQDLNQYGFHKVKEKGIVFRKIEHDIVYDIIISAVYKGQRGIRELNGYIYPLCLIEQDLFKYFSDDQIYYRAIISKDCTYTLPFYFDCAVKENLIHSVVDMKELIFQQLFPYFNSVQSLQDIEKFYIRDYKKSTLIDVKGYETPYRNALFYISEGNKENAEKELKAIIETKEIYRKNMQKDLKIFEEALHNPKAYFHTTAQQEIEFRKIYMKIYDSQIITIEELYQWIDDKDKIDEWYQRLLKTAIEIMNTKKIYYTYH</sequence>
<keyword evidence="2" id="KW-1185">Reference proteome</keyword>
<organism evidence="1 2">
    <name type="scientific">Longicatena caecimuris</name>
    <dbReference type="NCBI Taxonomy" id="1796635"/>
    <lineage>
        <taxon>Bacteria</taxon>
        <taxon>Bacillati</taxon>
        <taxon>Bacillota</taxon>
        <taxon>Erysipelotrichia</taxon>
        <taxon>Erysipelotrichales</taxon>
        <taxon>Erysipelotrichaceae</taxon>
        <taxon>Longicatena</taxon>
    </lineage>
</organism>
<protein>
    <submittedName>
        <fullName evidence="1">Uncharacterized protein</fullName>
    </submittedName>
</protein>
<proteinExistence type="predicted"/>
<comment type="caution">
    <text evidence="1">The sequence shown here is derived from an EMBL/GenBank/DDBJ whole genome shotgun (WGS) entry which is preliminary data.</text>
</comment>
<name>A0A4R3TJ60_9FIRM</name>
<reference evidence="1 2" key="1">
    <citation type="submission" date="2019-03" db="EMBL/GenBank/DDBJ databases">
        <title>Genomic Encyclopedia of Type Strains, Phase IV (KMG-IV): sequencing the most valuable type-strain genomes for metagenomic binning, comparative biology and taxonomic classification.</title>
        <authorList>
            <person name="Goeker M."/>
        </authorList>
    </citation>
    <scope>NUCLEOTIDE SEQUENCE [LARGE SCALE GENOMIC DNA]</scope>
    <source>
        <strain evidence="1 2">DSM 29481</strain>
    </source>
</reference>
<dbReference type="Proteomes" id="UP000295773">
    <property type="component" value="Unassembled WGS sequence"/>
</dbReference>
<evidence type="ECO:0000313" key="1">
    <source>
        <dbReference type="EMBL" id="TCU62212.1"/>
    </source>
</evidence>